<dbReference type="RefSeq" id="WP_069656489.1">
    <property type="nucleotide sequence ID" value="NZ_MIJF01000017.1"/>
</dbReference>
<comment type="caution">
    <text evidence="1">The sequence shown here is derived from an EMBL/GenBank/DDBJ whole genome shotgun (WGS) entry which is preliminary data.</text>
</comment>
<dbReference type="AlphaFoldDB" id="A0A1D2YV89"/>
<dbReference type="InterPro" id="IPR026988">
    <property type="entry name" value="YaaC-like"/>
</dbReference>
<organism evidence="1 2">
    <name type="scientific">Vulcanibacillus modesticaldus</name>
    <dbReference type="NCBI Taxonomy" id="337097"/>
    <lineage>
        <taxon>Bacteria</taxon>
        <taxon>Bacillati</taxon>
        <taxon>Bacillota</taxon>
        <taxon>Bacilli</taxon>
        <taxon>Bacillales</taxon>
        <taxon>Bacillaceae</taxon>
        <taxon>Vulcanibacillus</taxon>
    </lineage>
</organism>
<dbReference type="EMBL" id="MIJF01000017">
    <property type="protein sequence ID" value="OEF99634.1"/>
    <property type="molecule type" value="Genomic_DNA"/>
</dbReference>
<dbReference type="Proteomes" id="UP000243739">
    <property type="component" value="Unassembled WGS sequence"/>
</dbReference>
<keyword evidence="2" id="KW-1185">Reference proteome</keyword>
<proteinExistence type="predicted"/>
<dbReference type="STRING" id="337097.BHF71_08055"/>
<evidence type="ECO:0000313" key="2">
    <source>
        <dbReference type="Proteomes" id="UP000243739"/>
    </source>
</evidence>
<sequence>MKKIHRIHCENPYEKMWDTYVFFESEPSTKKYLQNIYEKIGYDDGYKLAYQNTPKFIYFIKQAKEYFYSASKSNILVKPLLIYYGMMNFIKAVILTKKPDYPSRTSVLRHGITTRKLKKNNFQLHDDEVKIQKDGLLPLFYTLITDHSVEIIEGNKYKLKELLSLIPELNESYSRLFQEETIFPIYLKQITPTAIELNIPRKILSFYDDDINKFCKELNDSSNKEKNQFSLDYDQRLEFFTCIWNGNLENPLNIANFFDNQMIIQDIKGQYFIRPINDRRLLLPELMIDYMIMYNLGMLCRYDTELWGEIIFSFVSEDMYIVNEFLNLSLRKFPNLILNVLFDEKFIFEIN</sequence>
<evidence type="ECO:0000313" key="1">
    <source>
        <dbReference type="EMBL" id="OEF99634.1"/>
    </source>
</evidence>
<protein>
    <recommendedName>
        <fullName evidence="3">YaaC-like Protein</fullName>
    </recommendedName>
</protein>
<dbReference type="Pfam" id="PF14175">
    <property type="entry name" value="YaaC"/>
    <property type="match status" value="1"/>
</dbReference>
<name>A0A1D2YV89_9BACI</name>
<gene>
    <name evidence="1" type="ORF">BHF71_08055</name>
</gene>
<reference evidence="1 2" key="1">
    <citation type="submission" date="2016-09" db="EMBL/GenBank/DDBJ databases">
        <title>Draft genome sequence for the type strain of Vulcanibacillus modesticaldus BR, a strictly anaerobic, moderately thermophilic, and nitrate-reducing bacterium from deep sea-hydrothermal vents of the Mid-Atlantic Ridge.</title>
        <authorList>
            <person name="Abin C.A."/>
            <person name="Hollibaugh J.T."/>
        </authorList>
    </citation>
    <scope>NUCLEOTIDE SEQUENCE [LARGE SCALE GENOMIC DNA]</scope>
    <source>
        <strain evidence="1 2">BR</strain>
    </source>
</reference>
<accession>A0A1D2YV89</accession>
<dbReference type="OrthoDB" id="2380109at2"/>
<evidence type="ECO:0008006" key="3">
    <source>
        <dbReference type="Google" id="ProtNLM"/>
    </source>
</evidence>